<dbReference type="EMBL" id="CM047592">
    <property type="protein sequence ID" value="KAI9917835.1"/>
    <property type="molecule type" value="Genomic_DNA"/>
</dbReference>
<reference evidence="1 2" key="1">
    <citation type="journal article" date="2022" name="bioRxiv">
        <title>The genome of the oomycete Peronosclerospora sorghi, a cosmopolitan pathogen of maize and sorghum, is inflated with dispersed pseudogenes.</title>
        <authorList>
            <person name="Fletcher K."/>
            <person name="Martin F."/>
            <person name="Isakeit T."/>
            <person name="Cavanaugh K."/>
            <person name="Magill C."/>
            <person name="Michelmore R."/>
        </authorList>
    </citation>
    <scope>NUCLEOTIDE SEQUENCE [LARGE SCALE GENOMIC DNA]</scope>
    <source>
        <strain evidence="1">P6</strain>
    </source>
</reference>
<protein>
    <submittedName>
        <fullName evidence="1">Uncharacterized protein</fullName>
    </submittedName>
</protein>
<evidence type="ECO:0000313" key="2">
    <source>
        <dbReference type="Proteomes" id="UP001163321"/>
    </source>
</evidence>
<proteinExistence type="predicted"/>
<accession>A0ACC0WGQ5</accession>
<gene>
    <name evidence="1" type="ORF">PsorP6_012717</name>
</gene>
<evidence type="ECO:0000313" key="1">
    <source>
        <dbReference type="EMBL" id="KAI9917835.1"/>
    </source>
</evidence>
<comment type="caution">
    <text evidence="1">The sequence shown here is derived from an EMBL/GenBank/DDBJ whole genome shotgun (WGS) entry which is preliminary data.</text>
</comment>
<organism evidence="1 2">
    <name type="scientific">Peronosclerospora sorghi</name>
    <dbReference type="NCBI Taxonomy" id="230839"/>
    <lineage>
        <taxon>Eukaryota</taxon>
        <taxon>Sar</taxon>
        <taxon>Stramenopiles</taxon>
        <taxon>Oomycota</taxon>
        <taxon>Peronosporomycetes</taxon>
        <taxon>Peronosporales</taxon>
        <taxon>Peronosporaceae</taxon>
        <taxon>Peronosclerospora</taxon>
    </lineage>
</organism>
<dbReference type="Proteomes" id="UP001163321">
    <property type="component" value="Chromosome 13"/>
</dbReference>
<name>A0ACC0WGQ5_9STRA</name>
<sequence length="206" mass="23163">MTRNRRRYFLQFLDCVWQVLRLFPTSFEFNERLLETIADATFSGQYAQRLASAGKRTPSLYAVVLDDEHFVNPFYRPQNSAALVPDLSIVLRHVTLWGYYYFRGAPMPPCPGGNPTPPLYARDDVDHVATNAQEDLELAVKAALRRIQCLEDQVHSSRPKATTTTTTAGLTIVPSFTEAKTWTCTICTKTNAADVLQCTVCGRAPR</sequence>
<keyword evidence="2" id="KW-1185">Reference proteome</keyword>